<organism evidence="20 21">
    <name type="scientific">Neomoorella humiferrea</name>
    <dbReference type="NCBI Taxonomy" id="676965"/>
    <lineage>
        <taxon>Bacteria</taxon>
        <taxon>Bacillati</taxon>
        <taxon>Bacillota</taxon>
        <taxon>Clostridia</taxon>
        <taxon>Neomoorellales</taxon>
        <taxon>Neomoorellaceae</taxon>
        <taxon>Neomoorella</taxon>
    </lineage>
</organism>
<protein>
    <recommendedName>
        <fullName evidence="7 18">Phosphatidate cytidylyltransferase</fullName>
        <ecNumber evidence="6 18">2.7.7.41</ecNumber>
    </recommendedName>
</protein>
<evidence type="ECO:0000256" key="12">
    <source>
        <dbReference type="ARBA" id="ARBA00022695"/>
    </source>
</evidence>
<comment type="catalytic activity">
    <reaction evidence="1 18">
        <text>a 1,2-diacyl-sn-glycero-3-phosphate + CTP + H(+) = a CDP-1,2-diacyl-sn-glycerol + diphosphate</text>
        <dbReference type="Rhea" id="RHEA:16229"/>
        <dbReference type="ChEBI" id="CHEBI:15378"/>
        <dbReference type="ChEBI" id="CHEBI:33019"/>
        <dbReference type="ChEBI" id="CHEBI:37563"/>
        <dbReference type="ChEBI" id="CHEBI:58332"/>
        <dbReference type="ChEBI" id="CHEBI:58608"/>
        <dbReference type="EC" id="2.7.7.41"/>
    </reaction>
</comment>
<evidence type="ECO:0000256" key="19">
    <source>
        <dbReference type="SAM" id="Phobius"/>
    </source>
</evidence>
<comment type="pathway">
    <text evidence="4">Lipid metabolism.</text>
</comment>
<proteinExistence type="inferred from homology"/>
<comment type="pathway">
    <text evidence="3 18">Phospholipid metabolism; CDP-diacylglycerol biosynthesis; CDP-diacylglycerol from sn-glycerol 3-phosphate: step 3/3.</text>
</comment>
<keyword evidence="17" id="KW-1208">Phospholipid metabolism</keyword>
<evidence type="ECO:0000256" key="3">
    <source>
        <dbReference type="ARBA" id="ARBA00005119"/>
    </source>
</evidence>
<dbReference type="GO" id="GO:0004605">
    <property type="term" value="F:phosphatidate cytidylyltransferase activity"/>
    <property type="evidence" value="ECO:0007669"/>
    <property type="project" value="UniProtKB-EC"/>
</dbReference>
<keyword evidence="16" id="KW-0594">Phospholipid biosynthesis</keyword>
<keyword evidence="8" id="KW-1003">Cell membrane</keyword>
<keyword evidence="10 18" id="KW-0808">Transferase</keyword>
<evidence type="ECO:0000256" key="17">
    <source>
        <dbReference type="ARBA" id="ARBA00023264"/>
    </source>
</evidence>
<dbReference type="EC" id="2.7.7.41" evidence="6 18"/>
<dbReference type="AlphaFoldDB" id="A0A2T0ANF8"/>
<gene>
    <name evidence="20" type="primary">cdsA</name>
    <name evidence="20" type="ORF">MOHU_19060</name>
</gene>
<evidence type="ECO:0000313" key="21">
    <source>
        <dbReference type="Proteomes" id="UP000238415"/>
    </source>
</evidence>
<feature type="transmembrane region" description="Helical" evidence="19">
    <location>
        <begin position="189"/>
        <end position="212"/>
    </location>
</feature>
<dbReference type="PANTHER" id="PTHR46382:SF1">
    <property type="entry name" value="PHOSPHATIDATE CYTIDYLYLTRANSFERASE"/>
    <property type="match status" value="1"/>
</dbReference>
<evidence type="ECO:0000256" key="14">
    <source>
        <dbReference type="ARBA" id="ARBA00023098"/>
    </source>
</evidence>
<feature type="transmembrane region" description="Helical" evidence="19">
    <location>
        <begin position="245"/>
        <end position="262"/>
    </location>
</feature>
<evidence type="ECO:0000256" key="5">
    <source>
        <dbReference type="ARBA" id="ARBA00010185"/>
    </source>
</evidence>
<dbReference type="GO" id="GO:0016024">
    <property type="term" value="P:CDP-diacylglycerol biosynthetic process"/>
    <property type="evidence" value="ECO:0007669"/>
    <property type="project" value="UniProtKB-UniPathway"/>
</dbReference>
<evidence type="ECO:0000256" key="18">
    <source>
        <dbReference type="RuleBase" id="RU003938"/>
    </source>
</evidence>
<dbReference type="OrthoDB" id="9799199at2"/>
<accession>A0A2T0ANF8</accession>
<evidence type="ECO:0000256" key="16">
    <source>
        <dbReference type="ARBA" id="ARBA00023209"/>
    </source>
</evidence>
<dbReference type="EMBL" id="PVXM01000048">
    <property type="protein sequence ID" value="PRR70490.1"/>
    <property type="molecule type" value="Genomic_DNA"/>
</dbReference>
<feature type="transmembrane region" description="Helical" evidence="19">
    <location>
        <begin position="24"/>
        <end position="42"/>
    </location>
</feature>
<dbReference type="Proteomes" id="UP000238415">
    <property type="component" value="Unassembled WGS sequence"/>
</dbReference>
<comment type="caution">
    <text evidence="20">The sequence shown here is derived from an EMBL/GenBank/DDBJ whole genome shotgun (WGS) entry which is preliminary data.</text>
</comment>
<keyword evidence="11 18" id="KW-0812">Transmembrane</keyword>
<evidence type="ECO:0000256" key="4">
    <source>
        <dbReference type="ARBA" id="ARBA00005189"/>
    </source>
</evidence>
<dbReference type="PROSITE" id="PS01315">
    <property type="entry name" value="CDS"/>
    <property type="match status" value="1"/>
</dbReference>
<evidence type="ECO:0000313" key="20">
    <source>
        <dbReference type="EMBL" id="PRR70490.1"/>
    </source>
</evidence>
<evidence type="ECO:0000256" key="1">
    <source>
        <dbReference type="ARBA" id="ARBA00001698"/>
    </source>
</evidence>
<keyword evidence="21" id="KW-1185">Reference proteome</keyword>
<comment type="subcellular location">
    <subcellularLocation>
        <location evidence="2">Cell membrane</location>
        <topology evidence="2">Multi-pass membrane protein</topology>
    </subcellularLocation>
</comment>
<keyword evidence="12 18" id="KW-0548">Nucleotidyltransferase</keyword>
<dbReference type="RefSeq" id="WP_106005837.1">
    <property type="nucleotide sequence ID" value="NZ_CP136419.1"/>
</dbReference>
<sequence>MLGPRVLVAALGVPLLLGTAVKGGWWFLLLVMAVAFIGLMEFYRMAERLKVKPLIPVGLVGGLLFIIAAYFNNGPAAWPGLVLTVGMLVFFLALFPRMTPADVAVTILGSWYVGGLLAFLPLLRLLPRGVEILILTLIMTWANDTGAYFCGRLFGRRHPWPSLSPGKTWAGAIGGLMSTLAVAETFGQHLLPFFSGWVLAGWALLTSIAAQAGDLIESGFKRQAGVKDSGTILPGHGGILDRFDSLLLVAPVVYYYLAFFLTKME</sequence>
<evidence type="ECO:0000256" key="11">
    <source>
        <dbReference type="ARBA" id="ARBA00022692"/>
    </source>
</evidence>
<evidence type="ECO:0000256" key="10">
    <source>
        <dbReference type="ARBA" id="ARBA00022679"/>
    </source>
</evidence>
<keyword evidence="9" id="KW-0444">Lipid biosynthesis</keyword>
<evidence type="ECO:0000256" key="13">
    <source>
        <dbReference type="ARBA" id="ARBA00022989"/>
    </source>
</evidence>
<evidence type="ECO:0000256" key="2">
    <source>
        <dbReference type="ARBA" id="ARBA00004651"/>
    </source>
</evidence>
<dbReference type="GO" id="GO:0005886">
    <property type="term" value="C:plasma membrane"/>
    <property type="evidence" value="ECO:0007669"/>
    <property type="project" value="UniProtKB-SubCell"/>
</dbReference>
<keyword evidence="15 19" id="KW-0472">Membrane</keyword>
<evidence type="ECO:0000256" key="8">
    <source>
        <dbReference type="ARBA" id="ARBA00022475"/>
    </source>
</evidence>
<evidence type="ECO:0000256" key="7">
    <source>
        <dbReference type="ARBA" id="ARBA00019373"/>
    </source>
</evidence>
<dbReference type="PANTHER" id="PTHR46382">
    <property type="entry name" value="PHOSPHATIDATE CYTIDYLYLTRANSFERASE"/>
    <property type="match status" value="1"/>
</dbReference>
<feature type="transmembrane region" description="Helical" evidence="19">
    <location>
        <begin position="54"/>
        <end position="71"/>
    </location>
</feature>
<comment type="similarity">
    <text evidence="5 18">Belongs to the CDS family.</text>
</comment>
<dbReference type="Pfam" id="PF01148">
    <property type="entry name" value="CTP_transf_1"/>
    <property type="match status" value="1"/>
</dbReference>
<evidence type="ECO:0000256" key="15">
    <source>
        <dbReference type="ARBA" id="ARBA00023136"/>
    </source>
</evidence>
<name>A0A2T0ANF8_9FIRM</name>
<dbReference type="UniPathway" id="UPA00557">
    <property type="reaction ID" value="UER00614"/>
</dbReference>
<dbReference type="InterPro" id="IPR000374">
    <property type="entry name" value="PC_trans"/>
</dbReference>
<feature type="transmembrane region" description="Helical" evidence="19">
    <location>
        <begin position="132"/>
        <end position="154"/>
    </location>
</feature>
<evidence type="ECO:0000256" key="9">
    <source>
        <dbReference type="ARBA" id="ARBA00022516"/>
    </source>
</evidence>
<feature type="transmembrane region" description="Helical" evidence="19">
    <location>
        <begin position="77"/>
        <end position="96"/>
    </location>
</feature>
<keyword evidence="14" id="KW-0443">Lipid metabolism</keyword>
<feature type="transmembrane region" description="Helical" evidence="19">
    <location>
        <begin position="103"/>
        <end position="126"/>
    </location>
</feature>
<reference evidence="20 21" key="1">
    <citation type="submission" date="2018-03" db="EMBL/GenBank/DDBJ databases">
        <title>Genome sequence of Moorella humiferrea DSM 23265.</title>
        <authorList>
            <person name="Poehlein A."/>
            <person name="Daniel R."/>
        </authorList>
    </citation>
    <scope>NUCLEOTIDE SEQUENCE [LARGE SCALE GENOMIC DNA]</scope>
    <source>
        <strain evidence="20 21">DSM 23265</strain>
    </source>
</reference>
<keyword evidence="13 19" id="KW-1133">Transmembrane helix</keyword>
<evidence type="ECO:0000256" key="6">
    <source>
        <dbReference type="ARBA" id="ARBA00012487"/>
    </source>
</evidence>